<dbReference type="AlphaFoldDB" id="A0A1C0ZWQ1"/>
<gene>
    <name evidence="1" type="ORF">A8709_32485</name>
</gene>
<dbReference type="RefSeq" id="WP_065856929.1">
    <property type="nucleotide sequence ID" value="NZ_LYPC01000027.1"/>
</dbReference>
<dbReference type="InterPro" id="IPR027417">
    <property type="entry name" value="P-loop_NTPase"/>
</dbReference>
<evidence type="ECO:0000313" key="2">
    <source>
        <dbReference type="Proteomes" id="UP000093309"/>
    </source>
</evidence>
<accession>A0A1C0ZWQ1</accession>
<protein>
    <recommendedName>
        <fullName evidence="3">AAA+ ATPase domain-containing protein</fullName>
    </recommendedName>
</protein>
<comment type="caution">
    <text evidence="1">The sequence shown here is derived from an EMBL/GenBank/DDBJ whole genome shotgun (WGS) entry which is preliminary data.</text>
</comment>
<dbReference type="SUPFAM" id="SSF52540">
    <property type="entry name" value="P-loop containing nucleoside triphosphate hydrolases"/>
    <property type="match status" value="1"/>
</dbReference>
<evidence type="ECO:0000313" key="1">
    <source>
        <dbReference type="EMBL" id="OCT12541.1"/>
    </source>
</evidence>
<dbReference type="Proteomes" id="UP000093309">
    <property type="component" value="Unassembled WGS sequence"/>
</dbReference>
<sequence length="311" mass="35457">MEENESGLKSFQERVLNMYVEHPEVVRIWKRLDRNRWLKRMGSESDDSPIHLFIEGKPGAGKTQLMLKYLRRNPIVTKIDEVGTEIDTRPVLYMKLPVPFTYKGFYNNILKSIDPDFPVSQQDVDTVKNQAFSLMKALGVEMLGIDEMDYLLASTFVQRRAVMENIKDIANSAGVCLVCIGTFEIEQLRTLNTQHLRRYPKTVLSPFTSCNSSFLSFLGELEQQLELPSEFALNWSNPEGAFAPFLFELTRGLVGWIKPIIIEAFELIGAMEDGFSDFSKLQLIDGDILDQAQKNVIGEFADEDIKKILEG</sequence>
<reference evidence="2" key="1">
    <citation type="submission" date="2016-05" db="EMBL/GenBank/DDBJ databases">
        <title>Paenibacillus oryzae. sp. nov., isolated from the rice root.</title>
        <authorList>
            <person name="Zhang J."/>
            <person name="Zhang X."/>
        </authorList>
    </citation>
    <scope>NUCLEOTIDE SEQUENCE [LARGE SCALE GENOMIC DNA]</scope>
    <source>
        <strain evidence="2">KCTC13222</strain>
    </source>
</reference>
<dbReference type="EMBL" id="LYPC01000027">
    <property type="protein sequence ID" value="OCT12541.1"/>
    <property type="molecule type" value="Genomic_DNA"/>
</dbReference>
<name>A0A1C0ZWQ1_9BACL</name>
<keyword evidence="2" id="KW-1185">Reference proteome</keyword>
<dbReference type="InterPro" id="IPR008868">
    <property type="entry name" value="TniB"/>
</dbReference>
<proteinExistence type="predicted"/>
<organism evidence="1 2">
    <name type="scientific">Paenibacillus pectinilyticus</name>
    <dbReference type="NCBI Taxonomy" id="512399"/>
    <lineage>
        <taxon>Bacteria</taxon>
        <taxon>Bacillati</taxon>
        <taxon>Bacillota</taxon>
        <taxon>Bacilli</taxon>
        <taxon>Bacillales</taxon>
        <taxon>Paenibacillaceae</taxon>
        <taxon>Paenibacillus</taxon>
    </lineage>
</organism>
<dbReference type="STRING" id="512399.A8709_32485"/>
<evidence type="ECO:0008006" key="3">
    <source>
        <dbReference type="Google" id="ProtNLM"/>
    </source>
</evidence>
<dbReference type="Gene3D" id="3.40.50.300">
    <property type="entry name" value="P-loop containing nucleotide triphosphate hydrolases"/>
    <property type="match status" value="1"/>
</dbReference>
<dbReference type="Pfam" id="PF05621">
    <property type="entry name" value="TniB"/>
    <property type="match status" value="1"/>
</dbReference>